<comment type="caution">
    <text evidence="1">The sequence shown here is derived from an EMBL/GenBank/DDBJ whole genome shotgun (WGS) entry which is preliminary data.</text>
</comment>
<dbReference type="EMBL" id="JBFCZG010000001">
    <property type="protein sequence ID" value="KAL3427345.1"/>
    <property type="molecule type" value="Genomic_DNA"/>
</dbReference>
<evidence type="ECO:0000313" key="1">
    <source>
        <dbReference type="EMBL" id="KAL3427345.1"/>
    </source>
</evidence>
<organism evidence="1 2">
    <name type="scientific">Phlyctema vagabunda</name>
    <dbReference type="NCBI Taxonomy" id="108571"/>
    <lineage>
        <taxon>Eukaryota</taxon>
        <taxon>Fungi</taxon>
        <taxon>Dikarya</taxon>
        <taxon>Ascomycota</taxon>
        <taxon>Pezizomycotina</taxon>
        <taxon>Leotiomycetes</taxon>
        <taxon>Helotiales</taxon>
        <taxon>Dermateaceae</taxon>
        <taxon>Phlyctema</taxon>
    </lineage>
</organism>
<protein>
    <submittedName>
        <fullName evidence="1">Uncharacterized protein</fullName>
    </submittedName>
</protein>
<keyword evidence="2" id="KW-1185">Reference proteome</keyword>
<proteinExistence type="predicted"/>
<evidence type="ECO:0000313" key="2">
    <source>
        <dbReference type="Proteomes" id="UP001629113"/>
    </source>
</evidence>
<dbReference type="Proteomes" id="UP001629113">
    <property type="component" value="Unassembled WGS sequence"/>
</dbReference>
<gene>
    <name evidence="1" type="ORF">PVAG01_00854</name>
</gene>
<accession>A0ABR4PVF7</accession>
<sequence length="73" mass="8301">MNLSTSVHRKPKSECATCRTWSWCTEQARTPVNRYLADPQRHEAIACGIRTTHTKHQSAKNMESKIGSLMKSL</sequence>
<name>A0ABR4PVF7_9HELO</name>
<reference evidence="1 2" key="1">
    <citation type="submission" date="2024-06" db="EMBL/GenBank/DDBJ databases">
        <title>Complete genome of Phlyctema vagabunda strain 19-DSS-EL-015.</title>
        <authorList>
            <person name="Fiorenzani C."/>
        </authorList>
    </citation>
    <scope>NUCLEOTIDE SEQUENCE [LARGE SCALE GENOMIC DNA]</scope>
    <source>
        <strain evidence="1 2">19-DSS-EL-015</strain>
    </source>
</reference>